<comment type="caution">
    <text evidence="2">The sequence shown here is derived from an EMBL/GenBank/DDBJ whole genome shotgun (WGS) entry which is preliminary data.</text>
</comment>
<dbReference type="GO" id="GO:0043683">
    <property type="term" value="P:type IV pilus assembly"/>
    <property type="evidence" value="ECO:0007669"/>
    <property type="project" value="InterPro"/>
</dbReference>
<reference evidence="2 3" key="1">
    <citation type="journal article" date="2016" name="Nat. Commun.">
        <title>Thousands of microbial genomes shed light on interconnected biogeochemical processes in an aquifer system.</title>
        <authorList>
            <person name="Anantharaman K."/>
            <person name="Brown C.T."/>
            <person name="Hug L.A."/>
            <person name="Sharon I."/>
            <person name="Castelle C.J."/>
            <person name="Probst A.J."/>
            <person name="Thomas B.C."/>
            <person name="Singh A."/>
            <person name="Wilkins M.J."/>
            <person name="Karaoz U."/>
            <person name="Brodie E.L."/>
            <person name="Williams K.H."/>
            <person name="Hubbard S.S."/>
            <person name="Banfield J.F."/>
        </authorList>
    </citation>
    <scope>NUCLEOTIDE SEQUENCE [LARGE SCALE GENOMIC DNA]</scope>
</reference>
<evidence type="ECO:0000256" key="1">
    <source>
        <dbReference type="SAM" id="Phobius"/>
    </source>
</evidence>
<dbReference type="InterPro" id="IPR014717">
    <property type="entry name" value="Transl_elong_EF1B/ribsomal_bS6"/>
</dbReference>
<protein>
    <recommendedName>
        <fullName evidence="4">Pilus assembly protein PilO</fullName>
    </recommendedName>
</protein>
<dbReference type="AlphaFoldDB" id="A0A1F8F6J5"/>
<sequence>MTNRNKKLAGVSMVGFAIFIIWGFAVPAYEQIGQLQAGVSEMESILESRSNIFGAIEKLKATYNSNSDEIEKVSIIISPQKRIPELISAVDNLATINGLALSSLNITDGETETQATLNIEADLEGTYESFKSFLTGLERNRRLIEMGVIKLNLTQSGNLQIEVTGYAHILNMPKTNQAK</sequence>
<dbReference type="Gene3D" id="3.30.70.60">
    <property type="match status" value="1"/>
</dbReference>
<dbReference type="GO" id="GO:0043107">
    <property type="term" value="P:type IV pilus-dependent motility"/>
    <property type="evidence" value="ECO:0007669"/>
    <property type="project" value="InterPro"/>
</dbReference>
<dbReference type="Proteomes" id="UP000177167">
    <property type="component" value="Unassembled WGS sequence"/>
</dbReference>
<keyword evidence="1" id="KW-0472">Membrane</keyword>
<gene>
    <name evidence="2" type="ORF">A3J46_04365</name>
</gene>
<dbReference type="Pfam" id="PF04350">
    <property type="entry name" value="PilO"/>
    <property type="match status" value="1"/>
</dbReference>
<proteinExistence type="predicted"/>
<accession>A0A1F8F6J5</accession>
<organism evidence="2 3">
    <name type="scientific">Candidatus Yanofskybacteria bacterium RIFCSPHIGHO2_02_FULL_41_11</name>
    <dbReference type="NCBI Taxonomy" id="1802675"/>
    <lineage>
        <taxon>Bacteria</taxon>
        <taxon>Candidatus Yanofskyibacteriota</taxon>
    </lineage>
</organism>
<evidence type="ECO:0000313" key="2">
    <source>
        <dbReference type="EMBL" id="OGN08774.1"/>
    </source>
</evidence>
<keyword evidence="1" id="KW-1133">Transmembrane helix</keyword>
<feature type="transmembrane region" description="Helical" evidence="1">
    <location>
        <begin position="7"/>
        <end position="29"/>
    </location>
</feature>
<evidence type="ECO:0008006" key="4">
    <source>
        <dbReference type="Google" id="ProtNLM"/>
    </source>
</evidence>
<keyword evidence="1" id="KW-0812">Transmembrane</keyword>
<name>A0A1F8F6J5_9BACT</name>
<dbReference type="EMBL" id="MGJP01000053">
    <property type="protein sequence ID" value="OGN08774.1"/>
    <property type="molecule type" value="Genomic_DNA"/>
</dbReference>
<evidence type="ECO:0000313" key="3">
    <source>
        <dbReference type="Proteomes" id="UP000177167"/>
    </source>
</evidence>
<dbReference type="InterPro" id="IPR007445">
    <property type="entry name" value="PilO"/>
</dbReference>